<feature type="transmembrane region" description="Helical" evidence="9">
    <location>
        <begin position="100"/>
        <end position="120"/>
    </location>
</feature>
<feature type="transmembrane region" description="Helical" evidence="9">
    <location>
        <begin position="288"/>
        <end position="308"/>
    </location>
</feature>
<dbReference type="NCBIfam" id="TIGR00836">
    <property type="entry name" value="amt"/>
    <property type="match status" value="1"/>
</dbReference>
<dbReference type="SUPFAM" id="SSF111352">
    <property type="entry name" value="Ammonium transporter"/>
    <property type="match status" value="1"/>
</dbReference>
<dbReference type="PROSITE" id="PS01219">
    <property type="entry name" value="AMMONIUM_TRANSP"/>
    <property type="match status" value="1"/>
</dbReference>
<keyword evidence="7 9" id="KW-0924">Ammonia transport</keyword>
<feature type="transmembrane region" description="Helical" evidence="9">
    <location>
        <begin position="43"/>
        <end position="64"/>
    </location>
</feature>
<dbReference type="InterPro" id="IPR024041">
    <property type="entry name" value="NH4_transpt_AmtB-like_dom"/>
</dbReference>
<dbReference type="RefSeq" id="WP_345674660.1">
    <property type="nucleotide sequence ID" value="NZ_BAABHS010000005.1"/>
</dbReference>
<evidence type="ECO:0000313" key="12">
    <source>
        <dbReference type="EMBL" id="GAA4955343.1"/>
    </source>
</evidence>
<comment type="subcellular location">
    <subcellularLocation>
        <location evidence="9">Cell membrane</location>
        <topology evidence="9">Multi-pass membrane protein</topology>
    </subcellularLocation>
    <subcellularLocation>
        <location evidence="1">Membrane</location>
        <topology evidence="1">Multi-pass membrane protein</topology>
    </subcellularLocation>
</comment>
<accession>A0ABP9GYQ7</accession>
<feature type="transmembrane region" description="Helical" evidence="9">
    <location>
        <begin position="205"/>
        <end position="222"/>
    </location>
</feature>
<comment type="similarity">
    <text evidence="2 9">Belongs to the ammonia transporter channel (TC 1.A.11.2) family.</text>
</comment>
<evidence type="ECO:0000256" key="5">
    <source>
        <dbReference type="ARBA" id="ARBA00022989"/>
    </source>
</evidence>
<organism evidence="12 13">
    <name type="scientific">Yinghuangia aomiensis</name>
    <dbReference type="NCBI Taxonomy" id="676205"/>
    <lineage>
        <taxon>Bacteria</taxon>
        <taxon>Bacillati</taxon>
        <taxon>Actinomycetota</taxon>
        <taxon>Actinomycetes</taxon>
        <taxon>Kitasatosporales</taxon>
        <taxon>Streptomycetaceae</taxon>
        <taxon>Yinghuangia</taxon>
    </lineage>
</organism>
<dbReference type="Proteomes" id="UP001500466">
    <property type="component" value="Unassembled WGS sequence"/>
</dbReference>
<dbReference type="PANTHER" id="PTHR43029">
    <property type="entry name" value="AMMONIUM TRANSPORTER MEP2"/>
    <property type="match status" value="1"/>
</dbReference>
<feature type="transmembrane region" description="Helical" evidence="9">
    <location>
        <begin position="320"/>
        <end position="340"/>
    </location>
</feature>
<protein>
    <recommendedName>
        <fullName evidence="8 9">Ammonium transporter</fullName>
    </recommendedName>
</protein>
<dbReference type="InterPro" id="IPR001905">
    <property type="entry name" value="Ammonium_transpt"/>
</dbReference>
<reference evidence="13" key="1">
    <citation type="journal article" date="2019" name="Int. J. Syst. Evol. Microbiol.">
        <title>The Global Catalogue of Microorganisms (GCM) 10K type strain sequencing project: providing services to taxonomists for standard genome sequencing and annotation.</title>
        <authorList>
            <consortium name="The Broad Institute Genomics Platform"/>
            <consortium name="The Broad Institute Genome Sequencing Center for Infectious Disease"/>
            <person name="Wu L."/>
            <person name="Ma J."/>
        </authorList>
    </citation>
    <scope>NUCLEOTIDE SEQUENCE [LARGE SCALE GENOMIC DNA]</scope>
    <source>
        <strain evidence="13">JCM 17986</strain>
    </source>
</reference>
<name>A0ABP9GYQ7_9ACTN</name>
<evidence type="ECO:0000256" key="4">
    <source>
        <dbReference type="ARBA" id="ARBA00022692"/>
    </source>
</evidence>
<evidence type="ECO:0000256" key="8">
    <source>
        <dbReference type="ARBA" id="ARBA00050025"/>
    </source>
</evidence>
<feature type="region of interest" description="Disordered" evidence="10">
    <location>
        <begin position="434"/>
        <end position="457"/>
    </location>
</feature>
<feature type="transmembrane region" description="Helical" evidence="9">
    <location>
        <begin position="173"/>
        <end position="193"/>
    </location>
</feature>
<dbReference type="Pfam" id="PF00909">
    <property type="entry name" value="Ammonium_transp"/>
    <property type="match status" value="1"/>
</dbReference>
<feature type="domain" description="Ammonium transporter AmtB-like" evidence="11">
    <location>
        <begin position="14"/>
        <end position="412"/>
    </location>
</feature>
<feature type="transmembrane region" description="Helical" evidence="9">
    <location>
        <begin position="15"/>
        <end position="36"/>
    </location>
</feature>
<evidence type="ECO:0000256" key="3">
    <source>
        <dbReference type="ARBA" id="ARBA00022448"/>
    </source>
</evidence>
<sequence length="457" mass="47111">MRLAADQLNAGDTAWMLAATALVLLMTPGLALFYGGMVRAKSVLNMIMMSFAAIAVVSIVWFAFGWSLAFGGDLGGGGLLGGFGQMFLHGMKPDSLTGTIPSLVFMVFQLTFAIITVALISGAIADRARFRAWLVFCAVWVTLVYVPLAHWVWGPNGWIREKLGALDFAGGLVVEVNSGAAGLAVALVLGPRLGFKKDPMRPHNLPLVMLGAGLLWFGWFGFNAGSALGANGLAAQSLVNTQAAACTALLGWLLVEKQRDGHATTLGAASGAVAGLVAITPSCGVVDMPGALVIGLAAGVLCSYAVGWKHKFGYDDSLDVVGVHFVGGVVGTVLIGVFAWDGVTPDGERGLLHGGGLDLLGKQIAAVIIAALFSFGVTYAIAKVIDRTIGFRTSEEDEQVGLDLAVHAETAYDLGSVGAASHLSGGSFGGGTGGTGGFGISRPDRAERAERADADED</sequence>
<evidence type="ECO:0000259" key="11">
    <source>
        <dbReference type="Pfam" id="PF00909"/>
    </source>
</evidence>
<evidence type="ECO:0000256" key="10">
    <source>
        <dbReference type="SAM" id="MobiDB-lite"/>
    </source>
</evidence>
<dbReference type="InterPro" id="IPR029020">
    <property type="entry name" value="Ammonium/urea_transptr"/>
</dbReference>
<keyword evidence="6 9" id="KW-0472">Membrane</keyword>
<proteinExistence type="inferred from homology"/>
<keyword evidence="3 9" id="KW-0813">Transport</keyword>
<evidence type="ECO:0000256" key="7">
    <source>
        <dbReference type="ARBA" id="ARBA00023177"/>
    </source>
</evidence>
<feature type="transmembrane region" description="Helical" evidence="9">
    <location>
        <begin position="262"/>
        <end position="282"/>
    </location>
</feature>
<evidence type="ECO:0000256" key="2">
    <source>
        <dbReference type="ARBA" id="ARBA00005887"/>
    </source>
</evidence>
<keyword evidence="5 9" id="KW-1133">Transmembrane helix</keyword>
<gene>
    <name evidence="12" type="ORF">GCM10023205_16520</name>
</gene>
<feature type="transmembrane region" description="Helical" evidence="9">
    <location>
        <begin position="234"/>
        <end position="255"/>
    </location>
</feature>
<dbReference type="PANTHER" id="PTHR43029:SF10">
    <property type="entry name" value="AMMONIUM TRANSPORTER MEP2"/>
    <property type="match status" value="1"/>
</dbReference>
<evidence type="ECO:0000256" key="6">
    <source>
        <dbReference type="ARBA" id="ARBA00023136"/>
    </source>
</evidence>
<feature type="transmembrane region" description="Helical" evidence="9">
    <location>
        <begin position="132"/>
        <end position="153"/>
    </location>
</feature>
<dbReference type="Gene3D" id="1.10.3430.10">
    <property type="entry name" value="Ammonium transporter AmtB like domains"/>
    <property type="match status" value="1"/>
</dbReference>
<feature type="transmembrane region" description="Helical" evidence="9">
    <location>
        <begin position="360"/>
        <end position="382"/>
    </location>
</feature>
<comment type="caution">
    <text evidence="12">The sequence shown here is derived from an EMBL/GenBank/DDBJ whole genome shotgun (WGS) entry which is preliminary data.</text>
</comment>
<dbReference type="InterPro" id="IPR018047">
    <property type="entry name" value="Ammonium_transpt_CS"/>
</dbReference>
<dbReference type="EMBL" id="BAABHS010000005">
    <property type="protein sequence ID" value="GAA4955343.1"/>
    <property type="molecule type" value="Genomic_DNA"/>
</dbReference>
<keyword evidence="4 9" id="KW-0812">Transmembrane</keyword>
<evidence type="ECO:0000313" key="13">
    <source>
        <dbReference type="Proteomes" id="UP001500466"/>
    </source>
</evidence>
<feature type="compositionally biased region" description="Basic and acidic residues" evidence="10">
    <location>
        <begin position="442"/>
        <end position="457"/>
    </location>
</feature>
<keyword evidence="13" id="KW-1185">Reference proteome</keyword>
<evidence type="ECO:0000256" key="1">
    <source>
        <dbReference type="ARBA" id="ARBA00004141"/>
    </source>
</evidence>
<evidence type="ECO:0000256" key="9">
    <source>
        <dbReference type="RuleBase" id="RU362002"/>
    </source>
</evidence>